<comment type="caution">
    <text evidence="2">The sequence shown here is derived from an EMBL/GenBank/DDBJ whole genome shotgun (WGS) entry which is preliminary data.</text>
</comment>
<protein>
    <submittedName>
        <fullName evidence="2">Uncharacterized protein</fullName>
    </submittedName>
</protein>
<dbReference type="RefSeq" id="WP_110564306.1">
    <property type="nucleotide sequence ID" value="NZ_PYBV01000017.1"/>
</dbReference>
<evidence type="ECO:0000313" key="2">
    <source>
        <dbReference type="EMBL" id="PYC70015.1"/>
    </source>
</evidence>
<keyword evidence="1" id="KW-1133">Transmembrane helix</keyword>
<reference evidence="2 3" key="1">
    <citation type="submission" date="2018-03" db="EMBL/GenBank/DDBJ databases">
        <title>Bioinformatic expansion and discovery of thiopeptide antibiotics.</title>
        <authorList>
            <person name="Schwalen C.J."/>
            <person name="Hudson G.A."/>
            <person name="Mitchell D.A."/>
        </authorList>
    </citation>
    <scope>NUCLEOTIDE SEQUENCE [LARGE SCALE GENOMIC DNA]</scope>
    <source>
        <strain evidence="2 3">NRRL 8041</strain>
    </source>
</reference>
<feature type="transmembrane region" description="Helical" evidence="1">
    <location>
        <begin position="12"/>
        <end position="28"/>
    </location>
</feature>
<keyword evidence="1" id="KW-0812">Transmembrane</keyword>
<evidence type="ECO:0000313" key="3">
    <source>
        <dbReference type="Proteomes" id="UP000248333"/>
    </source>
</evidence>
<dbReference type="AlphaFoldDB" id="A0A318NUE7"/>
<keyword evidence="3" id="KW-1185">Reference proteome</keyword>
<organism evidence="2 3">
    <name type="scientific">Micromonospora arborensis</name>
    <dbReference type="NCBI Taxonomy" id="2116518"/>
    <lineage>
        <taxon>Bacteria</taxon>
        <taxon>Bacillati</taxon>
        <taxon>Actinomycetota</taxon>
        <taxon>Actinomycetes</taxon>
        <taxon>Micromonosporales</taxon>
        <taxon>Micromonosporaceae</taxon>
        <taxon>Micromonospora</taxon>
    </lineage>
</organism>
<feature type="transmembrane region" description="Helical" evidence="1">
    <location>
        <begin position="34"/>
        <end position="51"/>
    </location>
</feature>
<accession>A0A318NUE7</accession>
<evidence type="ECO:0000256" key="1">
    <source>
        <dbReference type="SAM" id="Phobius"/>
    </source>
</evidence>
<name>A0A318NUE7_9ACTN</name>
<sequence length="77" mass="8403">MGYRYRNARPRLALWMLVALGDVALLLISVGLPLLVALLGVVAITVGAVGVRRLSRRDALVREDAPVMVPALSRRRV</sequence>
<dbReference type="Proteomes" id="UP000248333">
    <property type="component" value="Unassembled WGS sequence"/>
</dbReference>
<proteinExistence type="predicted"/>
<keyword evidence="1" id="KW-0472">Membrane</keyword>
<dbReference type="EMBL" id="PYBV01000017">
    <property type="protein sequence ID" value="PYC70015.1"/>
    <property type="molecule type" value="Genomic_DNA"/>
</dbReference>
<gene>
    <name evidence="2" type="ORF">C7C45_15160</name>
</gene>